<dbReference type="PANTHER" id="PTHR10983">
    <property type="entry name" value="1-ACYLGLYCEROL-3-PHOSPHATE ACYLTRANSFERASE-RELATED"/>
    <property type="match status" value="1"/>
</dbReference>
<comment type="similarity">
    <text evidence="1">Belongs to the 1-acyl-sn-glycerol-3-phosphate acyltransferase family.</text>
</comment>
<feature type="domain" description="Phospholipid/glycerol acyltransferase" evidence="5">
    <location>
        <begin position="93"/>
        <end position="217"/>
    </location>
</feature>
<feature type="transmembrane region" description="Helical" evidence="4">
    <location>
        <begin position="334"/>
        <end position="363"/>
    </location>
</feature>
<dbReference type="InterPro" id="IPR032098">
    <property type="entry name" value="Acyltransf_C"/>
</dbReference>
<keyword evidence="4" id="KW-0812">Transmembrane</keyword>
<dbReference type="SUPFAM" id="SSF69593">
    <property type="entry name" value="Glycerol-3-phosphate (1)-acyltransferase"/>
    <property type="match status" value="1"/>
</dbReference>
<proteinExistence type="inferred from homology"/>
<dbReference type="Pfam" id="PF16076">
    <property type="entry name" value="Acyltransf_C"/>
    <property type="match status" value="1"/>
</dbReference>
<dbReference type="Proteomes" id="UP000887566">
    <property type="component" value="Unplaced"/>
</dbReference>
<dbReference type="GO" id="GO:0036149">
    <property type="term" value="P:phosphatidylinositol acyl-chain remodeling"/>
    <property type="evidence" value="ECO:0007669"/>
    <property type="project" value="TreeGrafter"/>
</dbReference>
<dbReference type="Pfam" id="PF01553">
    <property type="entry name" value="Acyltransferase"/>
    <property type="match status" value="1"/>
</dbReference>
<dbReference type="WBParaSite" id="PSAMB.scaffold4425size14656.g24272.t1">
    <property type="protein sequence ID" value="PSAMB.scaffold4425size14656.g24272.t1"/>
    <property type="gene ID" value="PSAMB.scaffold4425size14656.g24272"/>
</dbReference>
<feature type="transmembrane region" description="Helical" evidence="4">
    <location>
        <begin position="21"/>
        <end position="47"/>
    </location>
</feature>
<evidence type="ECO:0000313" key="6">
    <source>
        <dbReference type="Proteomes" id="UP000887566"/>
    </source>
</evidence>
<dbReference type="CDD" id="cd07990">
    <property type="entry name" value="LPLAT_LCLAT1-like"/>
    <property type="match status" value="1"/>
</dbReference>
<reference evidence="7" key="1">
    <citation type="submission" date="2022-11" db="UniProtKB">
        <authorList>
            <consortium name="WormBaseParasite"/>
        </authorList>
    </citation>
    <scope>IDENTIFICATION</scope>
</reference>
<dbReference type="SMART" id="SM00563">
    <property type="entry name" value="PlsC"/>
    <property type="match status" value="1"/>
</dbReference>
<evidence type="ECO:0000259" key="5">
    <source>
        <dbReference type="SMART" id="SM00563"/>
    </source>
</evidence>
<evidence type="ECO:0000256" key="2">
    <source>
        <dbReference type="ARBA" id="ARBA00022679"/>
    </source>
</evidence>
<sequence>MQTPTKGCLKDVNIFTRCRGIFFGFMLLLCSLYGCYIIMLFLPFLIFNHHRLWRVSVDRGIGFWLLLPISLMDFLFGTKFSVMGDPIVATEPALIIMNHRTRLDWMHFWSALYKINPWLLTTEKITLKAQLQNLPGAGWAMAANAFIFLQRSRETDSERLAEAIDYYSDLNMNYQLLFFPEGTDKSPGTTERSNEYAKKNGLKPYEYLIHPRTAGFVYLLNKMRRTNYIKCIYDVTIAFPERIVQSELELGLTGVAPQSVHFDIHRIDIADVPKEEDAVCNWLNKLWRQKEEKLRAFYEKPVGKRSFTPRGTDIVWPVKDTGLHFAVKTFSMSLWLCVLCMWTYHTFTLPFIQCCLFTAVVTYLVIRKVYGGTILQSSVIIIIITIIDARQQLNSSSTS</sequence>
<protein>
    <submittedName>
        <fullName evidence="7">Phospholipid/glycerol acyltransferase domain-containing protein</fullName>
    </submittedName>
</protein>
<evidence type="ECO:0000256" key="4">
    <source>
        <dbReference type="SAM" id="Phobius"/>
    </source>
</evidence>
<dbReference type="GO" id="GO:0005783">
    <property type="term" value="C:endoplasmic reticulum"/>
    <property type="evidence" value="ECO:0007669"/>
    <property type="project" value="TreeGrafter"/>
</dbReference>
<evidence type="ECO:0000313" key="7">
    <source>
        <dbReference type="WBParaSite" id="PSAMB.scaffold4425size14656.g24272.t1"/>
    </source>
</evidence>
<keyword evidence="4" id="KW-1133">Transmembrane helix</keyword>
<dbReference type="PANTHER" id="PTHR10983:SF20">
    <property type="entry name" value="LYSOPHOSPHATIDYLINOSITOL ACYLTRANSFERASE 10"/>
    <property type="match status" value="1"/>
</dbReference>
<feature type="transmembrane region" description="Helical" evidence="4">
    <location>
        <begin position="369"/>
        <end position="387"/>
    </location>
</feature>
<name>A0A914WP12_9BILA</name>
<keyword evidence="2" id="KW-0808">Transferase</keyword>
<organism evidence="6 7">
    <name type="scientific">Plectus sambesii</name>
    <dbReference type="NCBI Taxonomy" id="2011161"/>
    <lineage>
        <taxon>Eukaryota</taxon>
        <taxon>Metazoa</taxon>
        <taxon>Ecdysozoa</taxon>
        <taxon>Nematoda</taxon>
        <taxon>Chromadorea</taxon>
        <taxon>Plectida</taxon>
        <taxon>Plectina</taxon>
        <taxon>Plectoidea</taxon>
        <taxon>Plectidae</taxon>
        <taxon>Plectus</taxon>
    </lineage>
</organism>
<keyword evidence="6" id="KW-1185">Reference proteome</keyword>
<keyword evidence="4" id="KW-0472">Membrane</keyword>
<dbReference type="GO" id="GO:0016746">
    <property type="term" value="F:acyltransferase activity"/>
    <property type="evidence" value="ECO:0007669"/>
    <property type="project" value="UniProtKB-KW"/>
</dbReference>
<dbReference type="InterPro" id="IPR002123">
    <property type="entry name" value="Plipid/glycerol_acylTrfase"/>
</dbReference>
<evidence type="ECO:0000256" key="1">
    <source>
        <dbReference type="ARBA" id="ARBA00008655"/>
    </source>
</evidence>
<dbReference type="AlphaFoldDB" id="A0A914WP12"/>
<evidence type="ECO:0000256" key="3">
    <source>
        <dbReference type="ARBA" id="ARBA00023315"/>
    </source>
</evidence>
<keyword evidence="3" id="KW-0012">Acyltransferase</keyword>
<accession>A0A914WP12</accession>
<dbReference type="PROSITE" id="PS51257">
    <property type="entry name" value="PROKAR_LIPOPROTEIN"/>
    <property type="match status" value="1"/>
</dbReference>